<evidence type="ECO:0000256" key="1">
    <source>
        <dbReference type="ARBA" id="ARBA00004141"/>
    </source>
</evidence>
<dbReference type="Pfam" id="PF07690">
    <property type="entry name" value="MFS_1"/>
    <property type="match status" value="1"/>
</dbReference>
<dbReference type="AlphaFoldDB" id="W4KC63"/>
<dbReference type="PANTHER" id="PTHR11360">
    <property type="entry name" value="MONOCARBOXYLATE TRANSPORTER"/>
    <property type="match status" value="1"/>
</dbReference>
<evidence type="ECO:0000259" key="5">
    <source>
        <dbReference type="PROSITE" id="PS50850"/>
    </source>
</evidence>
<feature type="transmembrane region" description="Helical" evidence="3">
    <location>
        <begin position="42"/>
        <end position="61"/>
    </location>
</feature>
<gene>
    <name evidence="6" type="ORF">HETIRDRAFT_148408</name>
</gene>
<keyword evidence="7" id="KW-1185">Reference proteome</keyword>
<dbReference type="InParanoid" id="W4KC63"/>
<evidence type="ECO:0000256" key="3">
    <source>
        <dbReference type="SAM" id="Phobius"/>
    </source>
</evidence>
<protein>
    <submittedName>
        <fullName evidence="6">MFS monocarboxylate transporter</fullName>
    </submittedName>
</protein>
<dbReference type="KEGG" id="hir:HETIRDRAFT_148408"/>
<feature type="signal peptide" evidence="4">
    <location>
        <begin position="1"/>
        <end position="26"/>
    </location>
</feature>
<dbReference type="PROSITE" id="PS51257">
    <property type="entry name" value="PROKAR_LIPOPROTEIN"/>
    <property type="match status" value="1"/>
</dbReference>
<dbReference type="InterPro" id="IPR011701">
    <property type="entry name" value="MFS"/>
</dbReference>
<feature type="transmembrane region" description="Helical" evidence="3">
    <location>
        <begin position="337"/>
        <end position="360"/>
    </location>
</feature>
<keyword evidence="3" id="KW-0472">Membrane</keyword>
<dbReference type="Gene3D" id="1.20.1250.20">
    <property type="entry name" value="MFS general substrate transporter like domains"/>
    <property type="match status" value="2"/>
</dbReference>
<dbReference type="OrthoDB" id="6499973at2759"/>
<proteinExistence type="inferred from homology"/>
<sequence length="403" mass="43083">MGRWRAWSTVLGAWLIVSCSIGMTSAFGVFQDFYTTTWLDNHSASAISWVGGVQIFLELILGPIGGKLFDMGYIRTANIAGCTLFTFSFFMLSLAQPHQYYQVFLAQGIGMGAGIGLLYIPASTVVFHHFKSKRAFATGLVDSGASVGGIFLSILLNHLIHGSVGFVWGTRIAAFITLFCFILGNLLIYVPPIKKTVDGTKTTFTDAPYILTVAWGFAASLGMYFPAFYVQLFARMHGISSGLAFYSLAIMNAASVFGRVVPSWLADRWGLLEVFVPCTTLGGLVGFAMLGSTTPAGLVLFVVFYGFFFGASVALYLPIIDSLTPAGANKGKRMGFAIVPVGVACLVGPPISGAILGSSYAWWKGVVFASVTDTVPCVFLAAALYILRRNAKAKARVQSPTGA</sequence>
<dbReference type="InterPro" id="IPR020846">
    <property type="entry name" value="MFS_dom"/>
</dbReference>
<keyword evidence="4" id="KW-0732">Signal</keyword>
<dbReference type="eggNOG" id="KOG2504">
    <property type="taxonomic scope" value="Eukaryota"/>
</dbReference>
<dbReference type="GO" id="GO:0022857">
    <property type="term" value="F:transmembrane transporter activity"/>
    <property type="evidence" value="ECO:0007669"/>
    <property type="project" value="InterPro"/>
</dbReference>
<feature type="transmembrane region" description="Helical" evidence="3">
    <location>
        <begin position="166"/>
        <end position="188"/>
    </location>
</feature>
<feature type="chain" id="PRO_5004845295" evidence="4">
    <location>
        <begin position="27"/>
        <end position="403"/>
    </location>
</feature>
<feature type="transmembrane region" description="Helical" evidence="3">
    <location>
        <begin position="366"/>
        <end position="387"/>
    </location>
</feature>
<dbReference type="HOGENOM" id="CLU_001265_1_1_1"/>
<dbReference type="GO" id="GO:0016020">
    <property type="term" value="C:membrane"/>
    <property type="evidence" value="ECO:0007669"/>
    <property type="project" value="UniProtKB-SubCell"/>
</dbReference>
<dbReference type="InterPro" id="IPR036259">
    <property type="entry name" value="MFS_trans_sf"/>
</dbReference>
<evidence type="ECO:0000256" key="2">
    <source>
        <dbReference type="ARBA" id="ARBA00006727"/>
    </source>
</evidence>
<dbReference type="SUPFAM" id="SSF103473">
    <property type="entry name" value="MFS general substrate transporter"/>
    <property type="match status" value="1"/>
</dbReference>
<dbReference type="InterPro" id="IPR050327">
    <property type="entry name" value="Proton-linked_MCT"/>
</dbReference>
<feature type="transmembrane region" description="Helical" evidence="3">
    <location>
        <begin position="104"/>
        <end position="127"/>
    </location>
</feature>
<dbReference type="PANTHER" id="PTHR11360:SF234">
    <property type="entry name" value="MFS-TYPE TRANSPORTER DBAD-RELATED"/>
    <property type="match status" value="1"/>
</dbReference>
<evidence type="ECO:0000256" key="4">
    <source>
        <dbReference type="SAM" id="SignalP"/>
    </source>
</evidence>
<reference evidence="6 7" key="1">
    <citation type="journal article" date="2012" name="New Phytol.">
        <title>Insight into trade-off between wood decay and parasitism from the genome of a fungal forest pathogen.</title>
        <authorList>
            <person name="Olson A."/>
            <person name="Aerts A."/>
            <person name="Asiegbu F."/>
            <person name="Belbahri L."/>
            <person name="Bouzid O."/>
            <person name="Broberg A."/>
            <person name="Canback B."/>
            <person name="Coutinho P.M."/>
            <person name="Cullen D."/>
            <person name="Dalman K."/>
            <person name="Deflorio G."/>
            <person name="van Diepen L.T."/>
            <person name="Dunand C."/>
            <person name="Duplessis S."/>
            <person name="Durling M."/>
            <person name="Gonthier P."/>
            <person name="Grimwood J."/>
            <person name="Fossdal C.G."/>
            <person name="Hansson D."/>
            <person name="Henrissat B."/>
            <person name="Hietala A."/>
            <person name="Himmelstrand K."/>
            <person name="Hoffmeister D."/>
            <person name="Hogberg N."/>
            <person name="James T.Y."/>
            <person name="Karlsson M."/>
            <person name="Kohler A."/>
            <person name="Kues U."/>
            <person name="Lee Y.H."/>
            <person name="Lin Y.C."/>
            <person name="Lind M."/>
            <person name="Lindquist E."/>
            <person name="Lombard V."/>
            <person name="Lucas S."/>
            <person name="Lunden K."/>
            <person name="Morin E."/>
            <person name="Murat C."/>
            <person name="Park J."/>
            <person name="Raffaello T."/>
            <person name="Rouze P."/>
            <person name="Salamov A."/>
            <person name="Schmutz J."/>
            <person name="Solheim H."/>
            <person name="Stahlberg J."/>
            <person name="Velez H."/>
            <person name="de Vries R.P."/>
            <person name="Wiebenga A."/>
            <person name="Woodward S."/>
            <person name="Yakovlev I."/>
            <person name="Garbelotto M."/>
            <person name="Martin F."/>
            <person name="Grigoriev I.V."/>
            <person name="Stenlid J."/>
        </authorList>
    </citation>
    <scope>NUCLEOTIDE SEQUENCE [LARGE SCALE GENOMIC DNA]</scope>
    <source>
        <strain evidence="6 7">TC 32-1</strain>
    </source>
</reference>
<dbReference type="RefSeq" id="XP_009545582.1">
    <property type="nucleotide sequence ID" value="XM_009547287.1"/>
</dbReference>
<feature type="domain" description="Major facilitator superfamily (MFS) profile" evidence="5">
    <location>
        <begin position="208"/>
        <end position="403"/>
    </location>
</feature>
<feature type="transmembrane region" description="Helical" evidence="3">
    <location>
        <begin position="209"/>
        <end position="230"/>
    </location>
</feature>
<evidence type="ECO:0000313" key="7">
    <source>
        <dbReference type="Proteomes" id="UP000030671"/>
    </source>
</evidence>
<dbReference type="Proteomes" id="UP000030671">
    <property type="component" value="Unassembled WGS sequence"/>
</dbReference>
<dbReference type="GeneID" id="20667270"/>
<feature type="transmembrane region" description="Helical" evidence="3">
    <location>
        <begin position="236"/>
        <end position="257"/>
    </location>
</feature>
<feature type="transmembrane region" description="Helical" evidence="3">
    <location>
        <begin position="139"/>
        <end position="160"/>
    </location>
</feature>
<keyword evidence="3" id="KW-1133">Transmembrane helix</keyword>
<feature type="transmembrane region" description="Helical" evidence="3">
    <location>
        <begin position="269"/>
        <end position="290"/>
    </location>
</feature>
<comment type="similarity">
    <text evidence="2">Belongs to the major facilitator superfamily. Monocarboxylate porter (TC 2.A.1.13) family.</text>
</comment>
<name>W4KC63_HETIT</name>
<dbReference type="EMBL" id="KI925457">
    <property type="protein sequence ID" value="ETW83314.1"/>
    <property type="molecule type" value="Genomic_DNA"/>
</dbReference>
<comment type="subcellular location">
    <subcellularLocation>
        <location evidence="1">Membrane</location>
        <topology evidence="1">Multi-pass membrane protein</topology>
    </subcellularLocation>
</comment>
<dbReference type="PROSITE" id="PS50850">
    <property type="entry name" value="MFS"/>
    <property type="match status" value="1"/>
</dbReference>
<evidence type="ECO:0000313" key="6">
    <source>
        <dbReference type="EMBL" id="ETW83314.1"/>
    </source>
</evidence>
<organism evidence="6 7">
    <name type="scientific">Heterobasidion irregulare (strain TC 32-1)</name>
    <dbReference type="NCBI Taxonomy" id="747525"/>
    <lineage>
        <taxon>Eukaryota</taxon>
        <taxon>Fungi</taxon>
        <taxon>Dikarya</taxon>
        <taxon>Basidiomycota</taxon>
        <taxon>Agaricomycotina</taxon>
        <taxon>Agaricomycetes</taxon>
        <taxon>Russulales</taxon>
        <taxon>Bondarzewiaceae</taxon>
        <taxon>Heterobasidion</taxon>
        <taxon>Heterobasidion annosum species complex</taxon>
    </lineage>
</organism>
<feature type="transmembrane region" description="Helical" evidence="3">
    <location>
        <begin position="73"/>
        <end position="92"/>
    </location>
</feature>
<accession>W4KC63</accession>
<keyword evidence="3" id="KW-0812">Transmembrane</keyword>
<feature type="transmembrane region" description="Helical" evidence="3">
    <location>
        <begin position="296"/>
        <end position="317"/>
    </location>
</feature>